<sequence>MPPTMQFQAKCKAFDLPSAVEEFVSERLAYEPGGKVLVTDMHTEFLRVHRDDTDSFSCTVAKFGKDVREAIRKRTGVWEYVTSRNTRVNGRAGRARIGPSLPIRGAVGVPPIERGTPSWSQARPRWMGPS</sequence>
<dbReference type="EMBL" id="HBFX01008455">
    <property type="protein sequence ID" value="CAD8950573.1"/>
    <property type="molecule type" value="Transcribed_RNA"/>
</dbReference>
<accession>A0A7S1GUA9</accession>
<organism evidence="1">
    <name type="scientific">Hemiselmis andersenii</name>
    <name type="common">Cryptophyte alga</name>
    <dbReference type="NCBI Taxonomy" id="464988"/>
    <lineage>
        <taxon>Eukaryota</taxon>
        <taxon>Cryptophyceae</taxon>
        <taxon>Cryptomonadales</taxon>
        <taxon>Hemiselmidaceae</taxon>
        <taxon>Hemiselmis</taxon>
    </lineage>
</organism>
<proteinExistence type="predicted"/>
<protein>
    <submittedName>
        <fullName evidence="1">Uncharacterized protein</fullName>
    </submittedName>
</protein>
<gene>
    <name evidence="1" type="ORF">HAND00432_LOCUS5094</name>
</gene>
<evidence type="ECO:0000313" key="1">
    <source>
        <dbReference type="EMBL" id="CAD8950573.1"/>
    </source>
</evidence>
<reference evidence="1" key="1">
    <citation type="submission" date="2021-01" db="EMBL/GenBank/DDBJ databases">
        <authorList>
            <person name="Corre E."/>
            <person name="Pelletier E."/>
            <person name="Niang G."/>
            <person name="Scheremetjew M."/>
            <person name="Finn R."/>
            <person name="Kale V."/>
            <person name="Holt S."/>
            <person name="Cochrane G."/>
            <person name="Meng A."/>
            <person name="Brown T."/>
            <person name="Cohen L."/>
        </authorList>
    </citation>
    <scope>NUCLEOTIDE SEQUENCE</scope>
    <source>
        <strain evidence="1">CCMP644</strain>
    </source>
</reference>
<name>A0A7S1GUA9_HEMAN</name>
<dbReference type="AlphaFoldDB" id="A0A7S1GUA9"/>